<comment type="similarity">
    <text evidence="2">Belongs to the major facilitator superfamily. Monocarboxylate porter (TC 2.A.1.13) family.</text>
</comment>
<feature type="transmembrane region" description="Helical" evidence="3">
    <location>
        <begin position="153"/>
        <end position="176"/>
    </location>
</feature>
<name>A0A1V6UKJ1_9EURO</name>
<feature type="transmembrane region" description="Helical" evidence="3">
    <location>
        <begin position="183"/>
        <end position="200"/>
    </location>
</feature>
<feature type="transmembrane region" description="Helical" evidence="3">
    <location>
        <begin position="441"/>
        <end position="459"/>
    </location>
</feature>
<feature type="transmembrane region" description="Helical" evidence="3">
    <location>
        <begin position="113"/>
        <end position="133"/>
    </location>
</feature>
<dbReference type="InterPro" id="IPR020846">
    <property type="entry name" value="MFS_dom"/>
</dbReference>
<feature type="transmembrane region" description="Helical" evidence="3">
    <location>
        <begin position="406"/>
        <end position="429"/>
    </location>
</feature>
<evidence type="ECO:0000256" key="3">
    <source>
        <dbReference type="SAM" id="Phobius"/>
    </source>
</evidence>
<dbReference type="PANTHER" id="PTHR11360:SF177">
    <property type="entry name" value="RIBOFLAVIN TRANSPORTER MCH5"/>
    <property type="match status" value="1"/>
</dbReference>
<feature type="domain" description="Major facilitator superfamily (MFS) profile" evidence="4">
    <location>
        <begin position="115"/>
        <end position="494"/>
    </location>
</feature>
<dbReference type="Proteomes" id="UP000191500">
    <property type="component" value="Unassembled WGS sequence"/>
</dbReference>
<accession>A0A1V6UKJ1</accession>
<keyword evidence="3" id="KW-0472">Membrane</keyword>
<feature type="transmembrane region" description="Helical" evidence="3">
    <location>
        <begin position="351"/>
        <end position="371"/>
    </location>
</feature>
<keyword evidence="3" id="KW-1133">Transmembrane helix</keyword>
<feature type="transmembrane region" description="Helical" evidence="3">
    <location>
        <begin position="383"/>
        <end position="400"/>
    </location>
</feature>
<evidence type="ECO:0000313" key="5">
    <source>
        <dbReference type="EMBL" id="OQE38937.1"/>
    </source>
</evidence>
<keyword evidence="3" id="KW-0812">Transmembrane</keyword>
<dbReference type="CDD" id="cd17352">
    <property type="entry name" value="MFS_MCT_SLC16"/>
    <property type="match status" value="1"/>
</dbReference>
<dbReference type="EMBL" id="MDDG01000007">
    <property type="protein sequence ID" value="OQE38937.1"/>
    <property type="molecule type" value="Genomic_DNA"/>
</dbReference>
<dbReference type="PROSITE" id="PS50850">
    <property type="entry name" value="MFS"/>
    <property type="match status" value="1"/>
</dbReference>
<dbReference type="InterPro" id="IPR036259">
    <property type="entry name" value="MFS_trans_sf"/>
</dbReference>
<evidence type="ECO:0000313" key="6">
    <source>
        <dbReference type="Proteomes" id="UP000191500"/>
    </source>
</evidence>
<evidence type="ECO:0000256" key="2">
    <source>
        <dbReference type="ARBA" id="ARBA00006727"/>
    </source>
</evidence>
<dbReference type="GO" id="GO:0016020">
    <property type="term" value="C:membrane"/>
    <property type="evidence" value="ECO:0007669"/>
    <property type="project" value="UniProtKB-SubCell"/>
</dbReference>
<evidence type="ECO:0000259" key="4">
    <source>
        <dbReference type="PROSITE" id="PS50850"/>
    </source>
</evidence>
<feature type="transmembrane region" description="Helical" evidence="3">
    <location>
        <begin position="206"/>
        <end position="228"/>
    </location>
</feature>
<dbReference type="Gene3D" id="1.20.1250.20">
    <property type="entry name" value="MFS general substrate transporter like domains"/>
    <property type="match status" value="1"/>
</dbReference>
<dbReference type="SUPFAM" id="SSF103473">
    <property type="entry name" value="MFS general substrate transporter"/>
    <property type="match status" value="1"/>
</dbReference>
<feature type="transmembrane region" description="Helical" evidence="3">
    <location>
        <begin position="272"/>
        <end position="294"/>
    </location>
</feature>
<dbReference type="PANTHER" id="PTHR11360">
    <property type="entry name" value="MONOCARBOXYLATE TRANSPORTER"/>
    <property type="match status" value="1"/>
</dbReference>
<comment type="subcellular location">
    <subcellularLocation>
        <location evidence="1">Membrane</location>
        <topology evidence="1">Multi-pass membrane protein</topology>
    </subcellularLocation>
</comment>
<keyword evidence="6" id="KW-1185">Reference proteome</keyword>
<protein>
    <recommendedName>
        <fullName evidence="4">Major facilitator superfamily (MFS) profile domain-containing protein</fullName>
    </recommendedName>
</protein>
<feature type="transmembrane region" description="Helical" evidence="3">
    <location>
        <begin position="471"/>
        <end position="493"/>
    </location>
</feature>
<organism evidence="5 6">
    <name type="scientific">Penicillium coprophilum</name>
    <dbReference type="NCBI Taxonomy" id="36646"/>
    <lineage>
        <taxon>Eukaryota</taxon>
        <taxon>Fungi</taxon>
        <taxon>Dikarya</taxon>
        <taxon>Ascomycota</taxon>
        <taxon>Pezizomycotina</taxon>
        <taxon>Eurotiomycetes</taxon>
        <taxon>Eurotiomycetidae</taxon>
        <taxon>Eurotiales</taxon>
        <taxon>Aspergillaceae</taxon>
        <taxon>Penicillium</taxon>
    </lineage>
</organism>
<proteinExistence type="inferred from homology"/>
<dbReference type="InterPro" id="IPR050327">
    <property type="entry name" value="Proton-linked_MCT"/>
</dbReference>
<dbReference type="AlphaFoldDB" id="A0A1V6UKJ1"/>
<sequence length="504" mass="54123">MTQIFGNKNREDSGSVIPHLTSIPIVTCREENIMQKAATASVQEPVQEPWQSTSTSVEEYPTVYPTAHHSNFDDEAPRSAFSIIEPPAELSTLTTHLTGHSTDDTFPDGGLQAWCVVAGSFCLLMATFGVMNTTGILQNFFATHQLASYSPSAIGWIPGLFTFFGLSISVQVGPMFDRYGPKAILMTGTACYVTGLLLLAESHLYWHFVLTLGVLSGTGAALLSTVALASVPQWFDRKAALAIGISMAGAGLGGVVFPFVLRAGFNSLGYKWTIRLLAFIVLVLCVLGTILVKARLPKGRSKSTVNLRSLQDARFTWLTLGIFGLELEVFAGLGLYPTYVIMQGFSTNTSVILLAVLNIASTIGRLVAGGVADRFGRINTQTALIALGALAVFVVWLPFGHSLIGLYIFSVIFGLASGSFLSLAPACIGQISRASEVGGRFGLTYSIVSFATLICIPIGGEMLDKVGKRAMVAYLGSVLIVSLGLFVMARWACLSYRWRWQAKI</sequence>
<dbReference type="InterPro" id="IPR011701">
    <property type="entry name" value="MFS"/>
</dbReference>
<gene>
    <name evidence="5" type="ORF">PENCOP_c007G08836</name>
</gene>
<reference evidence="6" key="1">
    <citation type="journal article" date="2017" name="Nat. Microbiol.">
        <title>Global analysis of biosynthetic gene clusters reveals vast potential of secondary metabolite production in Penicillium species.</title>
        <authorList>
            <person name="Nielsen J.C."/>
            <person name="Grijseels S."/>
            <person name="Prigent S."/>
            <person name="Ji B."/>
            <person name="Dainat J."/>
            <person name="Nielsen K.F."/>
            <person name="Frisvad J.C."/>
            <person name="Workman M."/>
            <person name="Nielsen J."/>
        </authorList>
    </citation>
    <scope>NUCLEOTIDE SEQUENCE [LARGE SCALE GENOMIC DNA]</scope>
    <source>
        <strain evidence="6">IBT 31321</strain>
    </source>
</reference>
<dbReference type="Pfam" id="PF07690">
    <property type="entry name" value="MFS_1"/>
    <property type="match status" value="1"/>
</dbReference>
<feature type="transmembrane region" description="Helical" evidence="3">
    <location>
        <begin position="240"/>
        <end position="260"/>
    </location>
</feature>
<evidence type="ECO:0000256" key="1">
    <source>
        <dbReference type="ARBA" id="ARBA00004141"/>
    </source>
</evidence>
<dbReference type="GO" id="GO:0022857">
    <property type="term" value="F:transmembrane transporter activity"/>
    <property type="evidence" value="ECO:0007669"/>
    <property type="project" value="InterPro"/>
</dbReference>
<comment type="caution">
    <text evidence="5">The sequence shown here is derived from an EMBL/GenBank/DDBJ whole genome shotgun (WGS) entry which is preliminary data.</text>
</comment>
<feature type="transmembrane region" description="Helical" evidence="3">
    <location>
        <begin position="315"/>
        <end position="339"/>
    </location>
</feature>